<dbReference type="InterPro" id="IPR034333">
    <property type="entry name" value="GST_Zeta_N"/>
</dbReference>
<organism evidence="4 5">
    <name type="scientific">Aliiroseovarius pelagivivens</name>
    <dbReference type="NCBI Taxonomy" id="1639690"/>
    <lineage>
        <taxon>Bacteria</taxon>
        <taxon>Pseudomonadati</taxon>
        <taxon>Pseudomonadota</taxon>
        <taxon>Alphaproteobacteria</taxon>
        <taxon>Rhodobacterales</taxon>
        <taxon>Paracoccaceae</taxon>
        <taxon>Aliiroseovarius</taxon>
    </lineage>
</organism>
<evidence type="ECO:0000259" key="3">
    <source>
        <dbReference type="PROSITE" id="PS50405"/>
    </source>
</evidence>
<accession>A0A2R8AS48</accession>
<dbReference type="Gene3D" id="3.40.30.10">
    <property type="entry name" value="Glutaredoxin"/>
    <property type="match status" value="1"/>
</dbReference>
<evidence type="ECO:0000256" key="1">
    <source>
        <dbReference type="ARBA" id="ARBA00010007"/>
    </source>
</evidence>
<dbReference type="CDD" id="cd03191">
    <property type="entry name" value="GST_C_Zeta"/>
    <property type="match status" value="1"/>
</dbReference>
<evidence type="ECO:0000313" key="4">
    <source>
        <dbReference type="EMBL" id="SPF78886.1"/>
    </source>
</evidence>
<keyword evidence="4" id="KW-0670">Pyruvate</keyword>
<dbReference type="CDD" id="cd03042">
    <property type="entry name" value="GST_N_Zeta"/>
    <property type="match status" value="1"/>
</dbReference>
<dbReference type="PROSITE" id="PS50405">
    <property type="entry name" value="GST_CTER"/>
    <property type="match status" value="1"/>
</dbReference>
<proteinExistence type="inferred from homology"/>
<dbReference type="RefSeq" id="WP_108857868.1">
    <property type="nucleotide sequence ID" value="NZ_OMOI01000002.1"/>
</dbReference>
<dbReference type="Gene3D" id="1.20.1050.10">
    <property type="match status" value="1"/>
</dbReference>
<comment type="similarity">
    <text evidence="1">Belongs to the GST superfamily. Zeta family.</text>
</comment>
<dbReference type="InterPro" id="IPR036249">
    <property type="entry name" value="Thioredoxin-like_sf"/>
</dbReference>
<dbReference type="OrthoDB" id="7583243at2"/>
<dbReference type="AlphaFoldDB" id="A0A2R8AS48"/>
<dbReference type="NCBIfam" id="TIGR01262">
    <property type="entry name" value="maiA"/>
    <property type="match status" value="1"/>
</dbReference>
<dbReference type="InterPro" id="IPR005955">
    <property type="entry name" value="GST_Zeta"/>
</dbReference>
<dbReference type="InterPro" id="IPR040079">
    <property type="entry name" value="Glutathione_S-Trfase"/>
</dbReference>
<dbReference type="InterPro" id="IPR010987">
    <property type="entry name" value="Glutathione-S-Trfase_C-like"/>
</dbReference>
<dbReference type="SFLD" id="SFLDG00358">
    <property type="entry name" value="Main_(cytGST)"/>
    <property type="match status" value="1"/>
</dbReference>
<dbReference type="GO" id="GO:0005737">
    <property type="term" value="C:cytoplasm"/>
    <property type="evidence" value="ECO:0007669"/>
    <property type="project" value="InterPro"/>
</dbReference>
<protein>
    <submittedName>
        <fullName evidence="4">Maleylpyruvate isomerase</fullName>
        <ecNumber evidence="4">5.2.1.4</ecNumber>
    </submittedName>
</protein>
<sequence length="212" mass="23368">MTLYGYWRSTAAYRVRIALNLKGLKAEHVSVHLVKDGGQQHASDYVAKNPTHLVPSLELEDGTVLTQSLAIIDYLEAVQPEPALLPADPVKRAKVMAAAHVIAMDIHPVNNLRVAKHLGDTFGADAEAKRQWMVHWMDTGFAALEQMVDKGTKFAFGDTPTLADICLVAQYYNARRWGVDLTAYPRLTEIEETCLALPAFADARPEAQADAE</sequence>
<dbReference type="GO" id="GO:0004364">
    <property type="term" value="F:glutathione transferase activity"/>
    <property type="evidence" value="ECO:0007669"/>
    <property type="project" value="TreeGrafter"/>
</dbReference>
<dbReference type="InterPro" id="IPR036282">
    <property type="entry name" value="Glutathione-S-Trfase_C_sf"/>
</dbReference>
<feature type="domain" description="GST C-terminal" evidence="3">
    <location>
        <begin position="88"/>
        <end position="212"/>
    </location>
</feature>
<feature type="domain" description="GST N-terminal" evidence="2">
    <location>
        <begin position="1"/>
        <end position="83"/>
    </location>
</feature>
<name>A0A2R8AS48_9RHOB</name>
<dbReference type="PANTHER" id="PTHR42673">
    <property type="entry name" value="MALEYLACETOACETATE ISOMERASE"/>
    <property type="match status" value="1"/>
</dbReference>
<keyword evidence="4" id="KW-0413">Isomerase</keyword>
<dbReference type="GO" id="GO:0050077">
    <property type="term" value="F:maleylpyruvate isomerase activity"/>
    <property type="evidence" value="ECO:0007669"/>
    <property type="project" value="UniProtKB-EC"/>
</dbReference>
<dbReference type="Proteomes" id="UP000244911">
    <property type="component" value="Unassembled WGS sequence"/>
</dbReference>
<dbReference type="SFLD" id="SFLDS00019">
    <property type="entry name" value="Glutathione_Transferase_(cytos"/>
    <property type="match status" value="1"/>
</dbReference>
<dbReference type="SUPFAM" id="SSF47616">
    <property type="entry name" value="GST C-terminal domain-like"/>
    <property type="match status" value="1"/>
</dbReference>
<dbReference type="PANTHER" id="PTHR42673:SF21">
    <property type="entry name" value="GLUTATHIONE S-TRANSFERASE YFCF"/>
    <property type="match status" value="1"/>
</dbReference>
<dbReference type="InterPro" id="IPR034330">
    <property type="entry name" value="GST_Zeta_C"/>
</dbReference>
<dbReference type="Pfam" id="PF13410">
    <property type="entry name" value="GST_C_2"/>
    <property type="match status" value="1"/>
</dbReference>
<dbReference type="InterPro" id="IPR004045">
    <property type="entry name" value="Glutathione_S-Trfase_N"/>
</dbReference>
<dbReference type="PROSITE" id="PS50404">
    <property type="entry name" value="GST_NTER"/>
    <property type="match status" value="1"/>
</dbReference>
<evidence type="ECO:0000259" key="2">
    <source>
        <dbReference type="PROSITE" id="PS50404"/>
    </source>
</evidence>
<dbReference type="EMBL" id="OMOI01000002">
    <property type="protein sequence ID" value="SPF78886.1"/>
    <property type="molecule type" value="Genomic_DNA"/>
</dbReference>
<dbReference type="Pfam" id="PF13417">
    <property type="entry name" value="GST_N_3"/>
    <property type="match status" value="1"/>
</dbReference>
<dbReference type="SUPFAM" id="SSF52833">
    <property type="entry name" value="Thioredoxin-like"/>
    <property type="match status" value="1"/>
</dbReference>
<gene>
    <name evidence="4" type="primary">nagL_1</name>
    <name evidence="4" type="ORF">ALP8811_02818</name>
</gene>
<dbReference type="GO" id="GO:0006559">
    <property type="term" value="P:L-phenylalanine catabolic process"/>
    <property type="evidence" value="ECO:0007669"/>
    <property type="project" value="TreeGrafter"/>
</dbReference>
<keyword evidence="5" id="KW-1185">Reference proteome</keyword>
<dbReference type="GO" id="GO:0016034">
    <property type="term" value="F:maleylacetoacetate isomerase activity"/>
    <property type="evidence" value="ECO:0007669"/>
    <property type="project" value="TreeGrafter"/>
</dbReference>
<dbReference type="GO" id="GO:0006749">
    <property type="term" value="P:glutathione metabolic process"/>
    <property type="evidence" value="ECO:0007669"/>
    <property type="project" value="TreeGrafter"/>
</dbReference>
<dbReference type="EC" id="5.2.1.4" evidence="4"/>
<evidence type="ECO:0000313" key="5">
    <source>
        <dbReference type="Proteomes" id="UP000244911"/>
    </source>
</evidence>
<reference evidence="5" key="1">
    <citation type="submission" date="2018-03" db="EMBL/GenBank/DDBJ databases">
        <authorList>
            <person name="Rodrigo-Torres L."/>
            <person name="Arahal R. D."/>
            <person name="Lucena T."/>
        </authorList>
    </citation>
    <scope>NUCLEOTIDE SEQUENCE [LARGE SCALE GENOMIC DNA]</scope>
    <source>
        <strain evidence="5">CECT 8811</strain>
    </source>
</reference>